<feature type="compositionally biased region" description="Low complexity" evidence="1">
    <location>
        <begin position="395"/>
        <end position="419"/>
    </location>
</feature>
<dbReference type="Proteomes" id="UP001501274">
    <property type="component" value="Unassembled WGS sequence"/>
</dbReference>
<feature type="region of interest" description="Disordered" evidence="1">
    <location>
        <begin position="530"/>
        <end position="565"/>
    </location>
</feature>
<evidence type="ECO:0000313" key="2">
    <source>
        <dbReference type="EMBL" id="KAL0526332.1"/>
    </source>
</evidence>
<organism evidence="2 3">
    <name type="scientific">Leishmania naiffi</name>
    <dbReference type="NCBI Taxonomy" id="5678"/>
    <lineage>
        <taxon>Eukaryota</taxon>
        <taxon>Discoba</taxon>
        <taxon>Euglenozoa</taxon>
        <taxon>Kinetoplastea</taxon>
        <taxon>Metakinetoplastina</taxon>
        <taxon>Trypanosomatida</taxon>
        <taxon>Trypanosomatidae</taxon>
        <taxon>Leishmaniinae</taxon>
        <taxon>Leishmania</taxon>
        <taxon>Leishmania naiffi species complex</taxon>
    </lineage>
</organism>
<feature type="compositionally biased region" description="Low complexity" evidence="1">
    <location>
        <begin position="180"/>
        <end position="197"/>
    </location>
</feature>
<feature type="compositionally biased region" description="Low complexity" evidence="1">
    <location>
        <begin position="688"/>
        <end position="701"/>
    </location>
</feature>
<name>A0AAW3BVC3_9TRYP</name>
<accession>A0AAW3BVC3</accession>
<dbReference type="AlphaFoldDB" id="A0AAW3BVC3"/>
<feature type="compositionally biased region" description="Basic and acidic residues" evidence="1">
    <location>
        <begin position="775"/>
        <end position="789"/>
    </location>
</feature>
<feature type="region of interest" description="Disordered" evidence="1">
    <location>
        <begin position="595"/>
        <end position="661"/>
    </location>
</feature>
<feature type="region of interest" description="Disordered" evidence="1">
    <location>
        <begin position="901"/>
        <end position="937"/>
    </location>
</feature>
<feature type="compositionally biased region" description="Low complexity" evidence="1">
    <location>
        <begin position="92"/>
        <end position="104"/>
    </location>
</feature>
<feature type="compositionally biased region" description="Low complexity" evidence="1">
    <location>
        <begin position="117"/>
        <end position="127"/>
    </location>
</feature>
<proteinExistence type="predicted"/>
<feature type="compositionally biased region" description="Low complexity" evidence="1">
    <location>
        <begin position="530"/>
        <end position="540"/>
    </location>
</feature>
<feature type="compositionally biased region" description="Polar residues" evidence="1">
    <location>
        <begin position="551"/>
        <end position="563"/>
    </location>
</feature>
<comment type="caution">
    <text evidence="2">The sequence shown here is derived from an EMBL/GenBank/DDBJ whole genome shotgun (WGS) entry which is preliminary data.</text>
</comment>
<feature type="compositionally biased region" description="Basic residues" evidence="1">
    <location>
        <begin position="645"/>
        <end position="655"/>
    </location>
</feature>
<feature type="compositionally biased region" description="Low complexity" evidence="1">
    <location>
        <begin position="595"/>
        <end position="604"/>
    </location>
</feature>
<sequence>MQSSALPAGPSLDPQQPTDQRQIVPLGDNSATGGDTVIPQPSAGTPGTVPRKASYTANLEAQVRVLEKEVHLLRAGLEQNERLRHVSEIPASLQRRSSTSPSSRQVHFGPSSVVMLSPTPQSTSTSSAAVTEVNGRPRLVFGQRVNPTHSRISAHGPSNADPWQTRRSRSFVKPSRTRTRSGPAPSSSTTPATSTTSVQLSPAPASLRGGNTNGIPLQGAATGGTLVSPVAADTQPTAALPAGSSSAPSAAATVWASADPRLLWPRAATAAAGTLVSASELSQYPFRTTTTSSPAAASRLVISDAPAASSAPSVRALVETAGAAASPIEVAMSSDGPPLASLTQPAMPATSLAAEATPFPAAAPAVLPASSPPALHTAHTVTHPLPRATAPPPSVAAAASSTDASAVPPEASTSSSVPATVAQREAEALALRDTLAQRDALLHRLLLVLHDQNDNVGTRRQRLPEKTATSPLLRQDAGAAVAALEESERQQSRKAMRFLAEELFAVQTQLSHARTSHQLVVAELHTCRQQVHQAPPQQRQLAATPEKASPDGTSQPSSGSLQEQLDVARKKLKAWEDWYATSATTAGDGALGAAAGNSSALPSAKDALYPPPQQQQLPQSKMDNTEKQTGVATPAAAARGPQEKKRSHKREKRVHGAPTSGWCPHCGFGLPGLSPVPATSDFPPHHASLSSPSVPVQQGPPAVTPPAPYVSAYALNSILYNRLTNQGGGSGIGANGNVDAEPEVADKASGKAATPSPPPPSEAAPSLSPAQPTETHGKSKDAHASEKAHAGTGHQSSRAGLCGASPMWAVPMSGASVAGAAGVGGASHKRAMNTAFLGGGAASDPSLSLYCDRLDHAQQQAYRTQQYVTQLAREAAVRELAETERQLAEQRLALWEHRHSYAGSPSAVPSTPPFLAPCSATPDGPHSAEVGRQEVVE</sequence>
<evidence type="ECO:0000256" key="1">
    <source>
        <dbReference type="SAM" id="MobiDB-lite"/>
    </source>
</evidence>
<feature type="region of interest" description="Disordered" evidence="1">
    <location>
        <begin position="383"/>
        <end position="419"/>
    </location>
</feature>
<feature type="compositionally biased region" description="Basic residues" evidence="1">
    <location>
        <begin position="166"/>
        <end position="179"/>
    </location>
</feature>
<feature type="region of interest" description="Disordered" evidence="1">
    <location>
        <begin position="90"/>
        <end position="220"/>
    </location>
</feature>
<feature type="region of interest" description="Disordered" evidence="1">
    <location>
        <begin position="733"/>
        <end position="799"/>
    </location>
</feature>
<evidence type="ECO:0000313" key="3">
    <source>
        <dbReference type="Proteomes" id="UP001501274"/>
    </source>
</evidence>
<feature type="region of interest" description="Disordered" evidence="1">
    <location>
        <begin position="1"/>
        <end position="51"/>
    </location>
</feature>
<feature type="compositionally biased region" description="Low complexity" evidence="1">
    <location>
        <begin position="763"/>
        <end position="772"/>
    </location>
</feature>
<keyword evidence="3" id="KW-1185">Reference proteome</keyword>
<gene>
    <name evidence="2" type="ORF">Q4I28_002913</name>
</gene>
<feature type="region of interest" description="Disordered" evidence="1">
    <location>
        <begin position="677"/>
        <end position="702"/>
    </location>
</feature>
<reference evidence="2 3" key="1">
    <citation type="submission" date="2024-02" db="EMBL/GenBank/DDBJ databases">
        <title>FIRST GENOME SEQUENCES OF Leishmania (Viannia) shawi, Leishmania (Viannia) lindenbergi AND Leishmania (Viannia) utingensis.</title>
        <authorList>
            <person name="Resadore F."/>
            <person name="Custodio M.G.F."/>
            <person name="Boite M.C."/>
            <person name="Cupolillo E."/>
            <person name="Ferreira G.E.M."/>
        </authorList>
    </citation>
    <scope>NUCLEOTIDE SEQUENCE [LARGE SCALE GENOMIC DNA]</scope>
    <source>
        <strain evidence="2 3">MDAS/BR/1979/M5533</strain>
    </source>
</reference>
<dbReference type="EMBL" id="JBAMZN010000020">
    <property type="protein sequence ID" value="KAL0526332.1"/>
    <property type="molecule type" value="Genomic_DNA"/>
</dbReference>
<protein>
    <submittedName>
        <fullName evidence="2">Uncharacterized protein</fullName>
    </submittedName>
</protein>